<comment type="caution">
    <text evidence="3">The sequence shown here is derived from an EMBL/GenBank/DDBJ whole genome shotgun (WGS) entry which is preliminary data.</text>
</comment>
<dbReference type="PANTHER" id="PTHR24015:SF1825">
    <property type="entry name" value="OS04G0514500 PROTEIN"/>
    <property type="match status" value="1"/>
</dbReference>
<protein>
    <recommendedName>
        <fullName evidence="5">Pentatricopeptide repeat-containing protein</fullName>
    </recommendedName>
</protein>
<dbReference type="Proteomes" id="UP001457282">
    <property type="component" value="Unassembled WGS sequence"/>
</dbReference>
<dbReference type="GO" id="GO:0005739">
    <property type="term" value="C:mitochondrion"/>
    <property type="evidence" value="ECO:0007669"/>
    <property type="project" value="TreeGrafter"/>
</dbReference>
<dbReference type="AlphaFoldDB" id="A0AAW1VZW0"/>
<evidence type="ECO:0000256" key="1">
    <source>
        <dbReference type="ARBA" id="ARBA00022737"/>
    </source>
</evidence>
<dbReference type="PANTHER" id="PTHR24015">
    <property type="entry name" value="OS07G0578800 PROTEIN-RELATED"/>
    <property type="match status" value="1"/>
</dbReference>
<sequence length="116" mass="13234">MSFSSLPSQYRAQLVFETIPDKDVVSWNSLINGYSQQGFKCSSFVLELFQRMRAENTFPDSHTFAGVFNAASYVSDVFAGRQIHTLAIKTRLAGNALELFLLMRRNEEKDEEMNLL</sequence>
<keyword evidence="1" id="KW-0677">Repeat</keyword>
<dbReference type="GO" id="GO:0003723">
    <property type="term" value="F:RNA binding"/>
    <property type="evidence" value="ECO:0007669"/>
    <property type="project" value="InterPro"/>
</dbReference>
<organism evidence="3 4">
    <name type="scientific">Rubus argutus</name>
    <name type="common">Southern blackberry</name>
    <dbReference type="NCBI Taxonomy" id="59490"/>
    <lineage>
        <taxon>Eukaryota</taxon>
        <taxon>Viridiplantae</taxon>
        <taxon>Streptophyta</taxon>
        <taxon>Embryophyta</taxon>
        <taxon>Tracheophyta</taxon>
        <taxon>Spermatophyta</taxon>
        <taxon>Magnoliopsida</taxon>
        <taxon>eudicotyledons</taxon>
        <taxon>Gunneridae</taxon>
        <taxon>Pentapetalae</taxon>
        <taxon>rosids</taxon>
        <taxon>fabids</taxon>
        <taxon>Rosales</taxon>
        <taxon>Rosaceae</taxon>
        <taxon>Rosoideae</taxon>
        <taxon>Rosoideae incertae sedis</taxon>
        <taxon>Rubus</taxon>
    </lineage>
</organism>
<keyword evidence="4" id="KW-1185">Reference proteome</keyword>
<dbReference type="Gene3D" id="1.25.40.10">
    <property type="entry name" value="Tetratricopeptide repeat domain"/>
    <property type="match status" value="1"/>
</dbReference>
<proteinExistence type="predicted"/>
<name>A0AAW1VZW0_RUBAR</name>
<reference evidence="3 4" key="1">
    <citation type="journal article" date="2023" name="G3 (Bethesda)">
        <title>A chromosome-length genome assembly and annotation of blackberry (Rubus argutus, cv. 'Hillquist').</title>
        <authorList>
            <person name="Bruna T."/>
            <person name="Aryal R."/>
            <person name="Dudchenko O."/>
            <person name="Sargent D.J."/>
            <person name="Mead D."/>
            <person name="Buti M."/>
            <person name="Cavallini A."/>
            <person name="Hytonen T."/>
            <person name="Andres J."/>
            <person name="Pham M."/>
            <person name="Weisz D."/>
            <person name="Mascagni F."/>
            <person name="Usai G."/>
            <person name="Natali L."/>
            <person name="Bassil N."/>
            <person name="Fernandez G.E."/>
            <person name="Lomsadze A."/>
            <person name="Armour M."/>
            <person name="Olukolu B."/>
            <person name="Poorten T."/>
            <person name="Britton C."/>
            <person name="Davik J."/>
            <person name="Ashrafi H."/>
            <person name="Aiden E.L."/>
            <person name="Borodovsky M."/>
            <person name="Worthington M."/>
        </authorList>
    </citation>
    <scope>NUCLEOTIDE SEQUENCE [LARGE SCALE GENOMIC DNA]</scope>
    <source>
        <strain evidence="3">PI 553951</strain>
    </source>
</reference>
<dbReference type="Pfam" id="PF13041">
    <property type="entry name" value="PPR_2"/>
    <property type="match status" value="1"/>
</dbReference>
<dbReference type="InterPro" id="IPR046960">
    <property type="entry name" value="PPR_At4g14850-like_plant"/>
</dbReference>
<dbReference type="EMBL" id="JBEDUW010000007">
    <property type="protein sequence ID" value="KAK9912591.1"/>
    <property type="molecule type" value="Genomic_DNA"/>
</dbReference>
<dbReference type="InterPro" id="IPR002885">
    <property type="entry name" value="PPR_rpt"/>
</dbReference>
<evidence type="ECO:0008006" key="5">
    <source>
        <dbReference type="Google" id="ProtNLM"/>
    </source>
</evidence>
<gene>
    <name evidence="3" type="ORF">M0R45_036448</name>
</gene>
<dbReference type="InterPro" id="IPR011990">
    <property type="entry name" value="TPR-like_helical_dom_sf"/>
</dbReference>
<dbReference type="PROSITE" id="PS51375">
    <property type="entry name" value="PPR"/>
    <property type="match status" value="1"/>
</dbReference>
<dbReference type="GO" id="GO:0009451">
    <property type="term" value="P:RNA modification"/>
    <property type="evidence" value="ECO:0007669"/>
    <property type="project" value="InterPro"/>
</dbReference>
<feature type="repeat" description="PPR" evidence="2">
    <location>
        <begin position="23"/>
        <end position="59"/>
    </location>
</feature>
<evidence type="ECO:0000313" key="3">
    <source>
        <dbReference type="EMBL" id="KAK9912591.1"/>
    </source>
</evidence>
<accession>A0AAW1VZW0</accession>
<evidence type="ECO:0000256" key="2">
    <source>
        <dbReference type="PROSITE-ProRule" id="PRU00708"/>
    </source>
</evidence>
<evidence type="ECO:0000313" key="4">
    <source>
        <dbReference type="Proteomes" id="UP001457282"/>
    </source>
</evidence>